<evidence type="ECO:0000259" key="1">
    <source>
        <dbReference type="Pfam" id="PF12697"/>
    </source>
</evidence>
<dbReference type="SUPFAM" id="SSF53474">
    <property type="entry name" value="alpha/beta-Hydrolases"/>
    <property type="match status" value="1"/>
</dbReference>
<dbReference type="Pfam" id="PF12697">
    <property type="entry name" value="Abhydrolase_6"/>
    <property type="match status" value="1"/>
</dbReference>
<name>A0A1I6QIY1_9FLAO</name>
<dbReference type="EMBL" id="FPAG01000002">
    <property type="protein sequence ID" value="SFS52248.1"/>
    <property type="molecule type" value="Genomic_DNA"/>
</dbReference>
<dbReference type="RefSeq" id="WP_038264777.1">
    <property type="nucleotide sequence ID" value="NZ_FPAG01000002.1"/>
</dbReference>
<reference evidence="2 3" key="1">
    <citation type="submission" date="2016-10" db="EMBL/GenBank/DDBJ databases">
        <authorList>
            <person name="de Groot N.N."/>
        </authorList>
    </citation>
    <scope>NUCLEOTIDE SEQUENCE [LARGE SCALE GENOMIC DNA]</scope>
    <source>
        <strain evidence="2 3">CGMCC 1.6114</strain>
    </source>
</reference>
<dbReference type="AlphaFoldDB" id="A0A1I6QIY1"/>
<proteinExistence type="predicted"/>
<dbReference type="InterPro" id="IPR000073">
    <property type="entry name" value="AB_hydrolase_1"/>
</dbReference>
<dbReference type="Proteomes" id="UP000183209">
    <property type="component" value="Unassembled WGS sequence"/>
</dbReference>
<accession>A0A1I6QIY1</accession>
<dbReference type="OrthoDB" id="659408at2"/>
<evidence type="ECO:0000313" key="2">
    <source>
        <dbReference type="EMBL" id="SFS52248.1"/>
    </source>
</evidence>
<feature type="domain" description="AB hydrolase-1" evidence="1">
    <location>
        <begin position="61"/>
        <end position="207"/>
    </location>
</feature>
<gene>
    <name evidence="2" type="ORF">SAMN04487906_0675</name>
</gene>
<sequence length="223" mass="25846">MVKPVEKVPVYLMPGMAASSLIFKNIKLPEDRFDCHYLEWIIPEKGESLQEYASRMSQYIKHKDPVLIGVSFGGILVQEMAKIIPVRKLIVISSVKSTKELPKRMLFARYTNAHKILPTGLANNIELLAKYAFGDVVTKRLDLYQQYLSVRDKYYLDWSIDKVVNWKQEKPLPDVVHIHGEKDAVFPRAYIDDCIEVPGGTHVMIINRFKWFNENLPRLILEE</sequence>
<organism evidence="2 3">
    <name type="scientific">Zhouia amylolytica</name>
    <dbReference type="NCBI Taxonomy" id="376730"/>
    <lineage>
        <taxon>Bacteria</taxon>
        <taxon>Pseudomonadati</taxon>
        <taxon>Bacteroidota</taxon>
        <taxon>Flavobacteriia</taxon>
        <taxon>Flavobacteriales</taxon>
        <taxon>Flavobacteriaceae</taxon>
        <taxon>Zhouia</taxon>
    </lineage>
</organism>
<protein>
    <submittedName>
        <fullName evidence="2">Pimeloyl-ACP methyl ester carboxylesterase</fullName>
    </submittedName>
</protein>
<evidence type="ECO:0000313" key="3">
    <source>
        <dbReference type="Proteomes" id="UP000183209"/>
    </source>
</evidence>
<dbReference type="Gene3D" id="3.40.50.1820">
    <property type="entry name" value="alpha/beta hydrolase"/>
    <property type="match status" value="1"/>
</dbReference>
<dbReference type="InterPro" id="IPR029058">
    <property type="entry name" value="AB_hydrolase_fold"/>
</dbReference>